<dbReference type="EMBL" id="JAUEDM010000006">
    <property type="protein sequence ID" value="KAK3315467.1"/>
    <property type="molecule type" value="Genomic_DNA"/>
</dbReference>
<name>A0AAE0M1B0_9PEZI</name>
<keyword evidence="3" id="KW-1185">Reference proteome</keyword>
<dbReference type="Proteomes" id="UP001283341">
    <property type="component" value="Unassembled WGS sequence"/>
</dbReference>
<feature type="transmembrane region" description="Helical" evidence="1">
    <location>
        <begin position="7"/>
        <end position="31"/>
    </location>
</feature>
<evidence type="ECO:0000313" key="3">
    <source>
        <dbReference type="Proteomes" id="UP001283341"/>
    </source>
</evidence>
<keyword evidence="1" id="KW-0472">Membrane</keyword>
<reference evidence="2" key="2">
    <citation type="submission" date="2023-06" db="EMBL/GenBank/DDBJ databases">
        <authorList>
            <consortium name="Lawrence Berkeley National Laboratory"/>
            <person name="Haridas S."/>
            <person name="Hensen N."/>
            <person name="Bonometti L."/>
            <person name="Westerberg I."/>
            <person name="Brannstrom I.O."/>
            <person name="Guillou S."/>
            <person name="Cros-Aarteil S."/>
            <person name="Calhoun S."/>
            <person name="Kuo A."/>
            <person name="Mondo S."/>
            <person name="Pangilinan J."/>
            <person name="Riley R."/>
            <person name="Labutti K."/>
            <person name="Andreopoulos B."/>
            <person name="Lipzen A."/>
            <person name="Chen C."/>
            <person name="Yanf M."/>
            <person name="Daum C."/>
            <person name="Ng V."/>
            <person name="Clum A."/>
            <person name="Steindorff A."/>
            <person name="Ohm R."/>
            <person name="Martin F."/>
            <person name="Silar P."/>
            <person name="Natvig D."/>
            <person name="Lalanne C."/>
            <person name="Gautier V."/>
            <person name="Ament-Velasquez S.L."/>
            <person name="Kruys A."/>
            <person name="Hutchinson M.I."/>
            <person name="Powell A.J."/>
            <person name="Barry K."/>
            <person name="Miller A.N."/>
            <person name="Grigoriev I.V."/>
            <person name="Debuchy R."/>
            <person name="Gladieux P."/>
            <person name="Thoren M.H."/>
            <person name="Johannesson H."/>
        </authorList>
    </citation>
    <scope>NUCLEOTIDE SEQUENCE</scope>
    <source>
        <strain evidence="2">CBS 118394</strain>
    </source>
</reference>
<gene>
    <name evidence="2" type="ORF">B0H66DRAFT_345071</name>
</gene>
<sequence length="126" mass="14195">MRNEYSAVVLAIALLYIWLRCLQLSIILLPFCVSLRLGAPHQAAAVSPLWAADLYLMYLDIKVIQIYTKHQSPICSYWSFIHPHNIHILSHSPCTCLVKCLVQQTGHHLARTGPSTWSGLLSWGSI</sequence>
<keyword evidence="1" id="KW-1133">Transmembrane helix</keyword>
<dbReference type="AlphaFoldDB" id="A0AAE0M1B0"/>
<proteinExistence type="predicted"/>
<reference evidence="2" key="1">
    <citation type="journal article" date="2023" name="Mol. Phylogenet. Evol.">
        <title>Genome-scale phylogeny and comparative genomics of the fungal order Sordariales.</title>
        <authorList>
            <person name="Hensen N."/>
            <person name="Bonometti L."/>
            <person name="Westerberg I."/>
            <person name="Brannstrom I.O."/>
            <person name="Guillou S."/>
            <person name="Cros-Aarteil S."/>
            <person name="Calhoun S."/>
            <person name="Haridas S."/>
            <person name="Kuo A."/>
            <person name="Mondo S."/>
            <person name="Pangilinan J."/>
            <person name="Riley R."/>
            <person name="LaButti K."/>
            <person name="Andreopoulos B."/>
            <person name="Lipzen A."/>
            <person name="Chen C."/>
            <person name="Yan M."/>
            <person name="Daum C."/>
            <person name="Ng V."/>
            <person name="Clum A."/>
            <person name="Steindorff A."/>
            <person name="Ohm R.A."/>
            <person name="Martin F."/>
            <person name="Silar P."/>
            <person name="Natvig D.O."/>
            <person name="Lalanne C."/>
            <person name="Gautier V."/>
            <person name="Ament-Velasquez S.L."/>
            <person name="Kruys A."/>
            <person name="Hutchinson M.I."/>
            <person name="Powell A.J."/>
            <person name="Barry K."/>
            <person name="Miller A.N."/>
            <person name="Grigoriev I.V."/>
            <person name="Debuchy R."/>
            <person name="Gladieux P."/>
            <person name="Hiltunen Thoren M."/>
            <person name="Johannesson H."/>
        </authorList>
    </citation>
    <scope>NUCLEOTIDE SEQUENCE</scope>
    <source>
        <strain evidence="2">CBS 118394</strain>
    </source>
</reference>
<comment type="caution">
    <text evidence="2">The sequence shown here is derived from an EMBL/GenBank/DDBJ whole genome shotgun (WGS) entry which is preliminary data.</text>
</comment>
<organism evidence="2 3">
    <name type="scientific">Apodospora peruviana</name>
    <dbReference type="NCBI Taxonomy" id="516989"/>
    <lineage>
        <taxon>Eukaryota</taxon>
        <taxon>Fungi</taxon>
        <taxon>Dikarya</taxon>
        <taxon>Ascomycota</taxon>
        <taxon>Pezizomycotina</taxon>
        <taxon>Sordariomycetes</taxon>
        <taxon>Sordariomycetidae</taxon>
        <taxon>Sordariales</taxon>
        <taxon>Lasiosphaeriaceae</taxon>
        <taxon>Apodospora</taxon>
    </lineage>
</organism>
<accession>A0AAE0M1B0</accession>
<evidence type="ECO:0000313" key="2">
    <source>
        <dbReference type="EMBL" id="KAK3315467.1"/>
    </source>
</evidence>
<keyword evidence="1" id="KW-0812">Transmembrane</keyword>
<evidence type="ECO:0000256" key="1">
    <source>
        <dbReference type="SAM" id="Phobius"/>
    </source>
</evidence>
<protein>
    <submittedName>
        <fullName evidence="2">Uncharacterized protein</fullName>
    </submittedName>
</protein>